<sequence>MTPIQNRYEFLYLFDCENGNPNGDPDAGNSPRLDPEDMHGLVSDVAIKRRVRNYIQTAFGNAAPNAVFVEHATNLNTKIALGHEQTGGMPPFDAQAKKWKTTKGKANDARDWMCKTFFDVRTFGAVMSTGPNAGQVRGPVQIAFSRSVDPILPIDASITRMAVADNDIKGASIGSADFRAWEDRQPEDELRTMGRKALIPYGLYACKGFISAHLAQGTGFSEEDLAHLWDALLGMWDHDRSASKGVMACRGLYVFKHVGTDSDANQRVRQAMLGCAPAHRMLDFSQPSRLQPGAIIEISHRAGLQGSPRTFADYVVKVHPERVPAGVELLAEGRTAAATPA</sequence>
<dbReference type="InterPro" id="IPR006482">
    <property type="entry name" value="Cas7_Csh2/Csh2"/>
</dbReference>
<dbReference type="NCBIfam" id="TIGR02589">
    <property type="entry name" value="cas_Csd2"/>
    <property type="match status" value="1"/>
</dbReference>
<protein>
    <submittedName>
        <fullName evidence="1">Type I-C CRISPR-associated protein Cas7/Csd2</fullName>
    </submittedName>
</protein>
<dbReference type="InterPro" id="IPR013418">
    <property type="entry name" value="CRISPR-assoc_prot_Cas7/Csd2"/>
</dbReference>
<dbReference type="RefSeq" id="WP_369668546.1">
    <property type="nucleotide sequence ID" value="NZ_JBDKXB010000046.1"/>
</dbReference>
<dbReference type="EMBL" id="JBDKXB010000046">
    <property type="protein sequence ID" value="MEY6434164.1"/>
    <property type="molecule type" value="Genomic_DNA"/>
</dbReference>
<reference evidence="1 2" key="1">
    <citation type="submission" date="2024-05" db="EMBL/GenBank/DDBJ databases">
        <title>Genome Sequence and Characterization of the New Strain Purple Sulfur Bacterium of Genus Thioalkalicoccus.</title>
        <authorList>
            <person name="Bryantseva I.A."/>
            <person name="Kyndt J.A."/>
            <person name="Imhoff J.F."/>
        </authorList>
    </citation>
    <scope>NUCLEOTIDE SEQUENCE [LARGE SCALE GENOMIC DNA]</scope>
    <source>
        <strain evidence="1 2">Um2</strain>
    </source>
</reference>
<dbReference type="Pfam" id="PF05107">
    <property type="entry name" value="Cas_Cas7"/>
    <property type="match status" value="1"/>
</dbReference>
<accession>A0ABV4BJL6</accession>
<gene>
    <name evidence="1" type="primary">cas7c</name>
    <name evidence="1" type="ORF">ABC977_17325</name>
</gene>
<evidence type="ECO:0000313" key="2">
    <source>
        <dbReference type="Proteomes" id="UP001564408"/>
    </source>
</evidence>
<name>A0ABV4BJL6_9GAMM</name>
<comment type="caution">
    <text evidence="1">The sequence shown here is derived from an EMBL/GenBank/DDBJ whole genome shotgun (WGS) entry which is preliminary data.</text>
</comment>
<keyword evidence="2" id="KW-1185">Reference proteome</keyword>
<evidence type="ECO:0000313" key="1">
    <source>
        <dbReference type="EMBL" id="MEY6434164.1"/>
    </source>
</evidence>
<proteinExistence type="predicted"/>
<dbReference type="Proteomes" id="UP001564408">
    <property type="component" value="Unassembled WGS sequence"/>
</dbReference>
<dbReference type="NCBIfam" id="TIGR01595">
    <property type="entry name" value="cas_CT1132"/>
    <property type="match status" value="1"/>
</dbReference>
<organism evidence="1 2">
    <name type="scientific">Thioalkalicoccus limnaeus</name>
    <dbReference type="NCBI Taxonomy" id="120681"/>
    <lineage>
        <taxon>Bacteria</taxon>
        <taxon>Pseudomonadati</taxon>
        <taxon>Pseudomonadota</taxon>
        <taxon>Gammaproteobacteria</taxon>
        <taxon>Chromatiales</taxon>
        <taxon>Chromatiaceae</taxon>
        <taxon>Thioalkalicoccus</taxon>
    </lineage>
</organism>